<feature type="region of interest" description="Disordered" evidence="2">
    <location>
        <begin position="39"/>
        <end position="124"/>
    </location>
</feature>
<sequence length="921" mass="104485">MARISKSFKAKDILCPTCRQCFSSRAGLSNHRRIHRSNERLRQLRFPSPHFRTPSPLPFDKNQPEFASPHRPTQPAVRTDGATSRTEETVYTHPYLNGRPRDARGTLLTPNQPPPAPAPHNPEDFAPFTSRAAFELSKLLYMRSGMSQGALDELFQCWAAITGEDPPFASAEDMHETIDSIELGGVRWSSFTVQYSGDLGEGEPEPWKTKAYPVYFRDPLEVLHEQLGNPDFVDEMDYASKKVFDKEGTRRYQNLMSSEWAWRHADKLAEDPDNHDATFCPIILGSDKTTVSVATGHNEYYPLYMSNGLVHNNVRRAHRNALTLIGFLAIPKTDREHQDSVEFRKFRRSLFHGSLIEIFKSLRPYMEKPELVHYGDGYYRNTIYGLGPYIADYPEQALLTCIVQGWCPRCTAPSNNLDAALDAKTLWEQYGIVSDLMPFTHSFPFADIHELIALDLLHQIIKGIFKDHLVTWVEDYIKLAHTAAEAKKILADIDRRIAAAPPFPGVRRFPEGRGFKQWTGDDSKALMKVYLPAIAGHVPRQMVRALSTFTEFCYLVRREVLDENDLQKLDELVERFHRERTIFEQEGVRPDGFSLPRQHSMVHYTTLIREFGAPNGLCSSITESKHIKTVKKPYRRTNRDRETALGQMLVINQRQDKLAAAHVNFQSLGMLAGSLFGPPDAVVDDAIVQRARARDTEDDDGGAVDGHVLAEVKLASKAVSGLPRELPALSRHLNLPQLPALVSRFLYEQTHPELDLLVDDIPLDACPRYKGKVRVFPSAISTFYAPSDLSGTKGMLRERIRSTDCWRGGLERRDCVFVNNDPNIPGFRGMHAARVHLFFSIRHQSVLFPCALVSWFSAIGEDPCPDTGMWMVEPDFDLTGNRIIAGHERIPRTLTFSDTLNAFSAFYVNKYIDHHSHEIAF</sequence>
<dbReference type="AlphaFoldDB" id="A0A8H5LXX6"/>
<organism evidence="4 5">
    <name type="scientific">Tricholomella constricta</name>
    <dbReference type="NCBI Taxonomy" id="117010"/>
    <lineage>
        <taxon>Eukaryota</taxon>
        <taxon>Fungi</taxon>
        <taxon>Dikarya</taxon>
        <taxon>Basidiomycota</taxon>
        <taxon>Agaricomycotina</taxon>
        <taxon>Agaricomycetes</taxon>
        <taxon>Agaricomycetidae</taxon>
        <taxon>Agaricales</taxon>
        <taxon>Tricholomatineae</taxon>
        <taxon>Lyophyllaceae</taxon>
        <taxon>Tricholomella</taxon>
    </lineage>
</organism>
<proteinExistence type="predicted"/>
<dbReference type="PROSITE" id="PS50157">
    <property type="entry name" value="ZINC_FINGER_C2H2_2"/>
    <property type="match status" value="1"/>
</dbReference>
<name>A0A8H5LXX6_9AGAR</name>
<keyword evidence="1" id="KW-0863">Zinc-finger</keyword>
<feature type="domain" description="C2H2-type" evidence="3">
    <location>
        <begin position="13"/>
        <end position="40"/>
    </location>
</feature>
<evidence type="ECO:0000313" key="4">
    <source>
        <dbReference type="EMBL" id="KAF5374120.1"/>
    </source>
</evidence>
<dbReference type="EMBL" id="JAACJP010000037">
    <property type="protein sequence ID" value="KAF5374120.1"/>
    <property type="molecule type" value="Genomic_DNA"/>
</dbReference>
<reference evidence="4 5" key="1">
    <citation type="journal article" date="2020" name="ISME J.">
        <title>Uncovering the hidden diversity of litter-decomposition mechanisms in mushroom-forming fungi.</title>
        <authorList>
            <person name="Floudas D."/>
            <person name="Bentzer J."/>
            <person name="Ahren D."/>
            <person name="Johansson T."/>
            <person name="Persson P."/>
            <person name="Tunlid A."/>
        </authorList>
    </citation>
    <scope>NUCLEOTIDE SEQUENCE [LARGE SCALE GENOMIC DNA]</scope>
    <source>
        <strain evidence="4 5">CBS 661.87</strain>
    </source>
</reference>
<evidence type="ECO:0000259" key="3">
    <source>
        <dbReference type="PROSITE" id="PS50157"/>
    </source>
</evidence>
<dbReference type="PROSITE" id="PS00028">
    <property type="entry name" value="ZINC_FINGER_C2H2_1"/>
    <property type="match status" value="1"/>
</dbReference>
<evidence type="ECO:0000313" key="5">
    <source>
        <dbReference type="Proteomes" id="UP000565441"/>
    </source>
</evidence>
<feature type="compositionally biased region" description="Pro residues" evidence="2">
    <location>
        <begin position="111"/>
        <end position="120"/>
    </location>
</feature>
<keyword evidence="1" id="KW-0479">Metal-binding</keyword>
<gene>
    <name evidence="4" type="ORF">D9615_008848</name>
</gene>
<evidence type="ECO:0000256" key="2">
    <source>
        <dbReference type="SAM" id="MobiDB-lite"/>
    </source>
</evidence>
<protein>
    <recommendedName>
        <fullName evidence="3">C2H2-type domain-containing protein</fullName>
    </recommendedName>
</protein>
<comment type="caution">
    <text evidence="4">The sequence shown here is derived from an EMBL/GenBank/DDBJ whole genome shotgun (WGS) entry which is preliminary data.</text>
</comment>
<evidence type="ECO:0000256" key="1">
    <source>
        <dbReference type="PROSITE-ProRule" id="PRU00042"/>
    </source>
</evidence>
<dbReference type="InterPro" id="IPR041078">
    <property type="entry name" value="Plavaka"/>
</dbReference>
<accession>A0A8H5LXX6</accession>
<dbReference type="Proteomes" id="UP000565441">
    <property type="component" value="Unassembled WGS sequence"/>
</dbReference>
<dbReference type="OrthoDB" id="3199698at2759"/>
<dbReference type="InterPro" id="IPR013087">
    <property type="entry name" value="Znf_C2H2_type"/>
</dbReference>
<dbReference type="GO" id="GO:0008270">
    <property type="term" value="F:zinc ion binding"/>
    <property type="evidence" value="ECO:0007669"/>
    <property type="project" value="UniProtKB-KW"/>
</dbReference>
<dbReference type="Pfam" id="PF18759">
    <property type="entry name" value="Plavaka"/>
    <property type="match status" value="1"/>
</dbReference>
<keyword evidence="1" id="KW-0862">Zinc</keyword>
<keyword evidence="5" id="KW-1185">Reference proteome</keyword>